<evidence type="ECO:0008006" key="4">
    <source>
        <dbReference type="Google" id="ProtNLM"/>
    </source>
</evidence>
<dbReference type="NCBIfam" id="TIGR04518">
    <property type="entry name" value="ECF_S_folT_fam"/>
    <property type="match status" value="1"/>
</dbReference>
<comment type="caution">
    <text evidence="2">The sequence shown here is derived from an EMBL/GenBank/DDBJ whole genome shotgun (WGS) entry which is preliminary data.</text>
</comment>
<feature type="transmembrane region" description="Helical" evidence="1">
    <location>
        <begin position="42"/>
        <end position="60"/>
    </location>
</feature>
<keyword evidence="1" id="KW-0812">Transmembrane</keyword>
<dbReference type="InterPro" id="IPR030949">
    <property type="entry name" value="ECF_S_folate_fam"/>
</dbReference>
<dbReference type="AlphaFoldDB" id="A0A1E3AC15"/>
<evidence type="ECO:0000313" key="3">
    <source>
        <dbReference type="Proteomes" id="UP000094067"/>
    </source>
</evidence>
<keyword evidence="1" id="KW-1133">Transmembrane helix</keyword>
<proteinExistence type="predicted"/>
<accession>A0A1E3AC15</accession>
<evidence type="ECO:0000256" key="1">
    <source>
        <dbReference type="SAM" id="Phobius"/>
    </source>
</evidence>
<dbReference type="Proteomes" id="UP000094067">
    <property type="component" value="Unassembled WGS sequence"/>
</dbReference>
<feature type="transmembrane region" description="Helical" evidence="1">
    <location>
        <begin position="12"/>
        <end position="30"/>
    </location>
</feature>
<name>A0A1E3AC15_9FIRM</name>
<dbReference type="InterPro" id="IPR024529">
    <property type="entry name" value="ECF_trnsprt_substrate-spec"/>
</dbReference>
<dbReference type="RefSeq" id="WP_069152312.1">
    <property type="nucleotide sequence ID" value="NZ_MCGH01000002.1"/>
</dbReference>
<feature type="transmembrane region" description="Helical" evidence="1">
    <location>
        <begin position="221"/>
        <end position="239"/>
    </location>
</feature>
<dbReference type="EMBL" id="MCGH01000002">
    <property type="protein sequence ID" value="ODM06330.1"/>
    <property type="molecule type" value="Genomic_DNA"/>
</dbReference>
<organism evidence="2 3">
    <name type="scientific">Eisenbergiella tayi</name>
    <dbReference type="NCBI Taxonomy" id="1432052"/>
    <lineage>
        <taxon>Bacteria</taxon>
        <taxon>Bacillati</taxon>
        <taxon>Bacillota</taxon>
        <taxon>Clostridia</taxon>
        <taxon>Lachnospirales</taxon>
        <taxon>Lachnospiraceae</taxon>
        <taxon>Eisenbergiella</taxon>
    </lineage>
</organism>
<feature type="transmembrane region" description="Helical" evidence="1">
    <location>
        <begin position="140"/>
        <end position="162"/>
    </location>
</feature>
<sequence length="245" mass="25782">MNAVSGSVRRITISAVFLSLSLVLKTTLTFDLPLFGQNGMRIGISGIFSILPALLFGPGYGAAVSGLSDFLGFLIKPTGGYLPLLTISAAAGGFLRGFLWEILKKKEDKRMRLLIAAGSGVLLVLGLGSTFMTGEGMTPTAAGAVGGALLGMFLLAVDFILSKKILPGGEKRKLPQLLIVMIVSGLAVTTVNTVILRETICTAWKTLPFIVVWLPRAVEELLGNIVLACFAAVLLPLSGKFMKNG</sequence>
<evidence type="ECO:0000313" key="2">
    <source>
        <dbReference type="EMBL" id="ODM06330.1"/>
    </source>
</evidence>
<feature type="transmembrane region" description="Helical" evidence="1">
    <location>
        <begin position="111"/>
        <end position="134"/>
    </location>
</feature>
<dbReference type="Pfam" id="PF12822">
    <property type="entry name" value="ECF_trnsprt"/>
    <property type="match status" value="1"/>
</dbReference>
<dbReference type="Gene3D" id="1.10.1760.20">
    <property type="match status" value="1"/>
</dbReference>
<dbReference type="GO" id="GO:0022857">
    <property type="term" value="F:transmembrane transporter activity"/>
    <property type="evidence" value="ECO:0007669"/>
    <property type="project" value="InterPro"/>
</dbReference>
<feature type="transmembrane region" description="Helical" evidence="1">
    <location>
        <begin position="174"/>
        <end position="195"/>
    </location>
</feature>
<protein>
    <recommendedName>
        <fullName evidence="4">ECF transporter S component</fullName>
    </recommendedName>
</protein>
<keyword evidence="1" id="KW-0472">Membrane</keyword>
<gene>
    <name evidence="2" type="ORF">BEI61_02220</name>
</gene>
<feature type="transmembrane region" description="Helical" evidence="1">
    <location>
        <begin position="80"/>
        <end position="99"/>
    </location>
</feature>
<reference evidence="2 3" key="1">
    <citation type="submission" date="2016-07" db="EMBL/GenBank/DDBJ databases">
        <title>Characterization of isolates of Eisenbergiella tayi derived from blood cultures, using whole genome sequencing.</title>
        <authorList>
            <person name="Burdz T."/>
            <person name="Wiebe D."/>
            <person name="Huynh C."/>
            <person name="Bernard K."/>
        </authorList>
    </citation>
    <scope>NUCLEOTIDE SEQUENCE [LARGE SCALE GENOMIC DNA]</scope>
    <source>
        <strain evidence="2 3">NML 110608</strain>
    </source>
</reference>